<dbReference type="EMBL" id="FZOJ01000001">
    <property type="protein sequence ID" value="SNR85755.1"/>
    <property type="molecule type" value="Genomic_DNA"/>
</dbReference>
<dbReference type="RefSeq" id="WP_089280848.1">
    <property type="nucleotide sequence ID" value="NZ_FZOJ01000001.1"/>
</dbReference>
<proteinExistence type="predicted"/>
<evidence type="ECO:0000313" key="2">
    <source>
        <dbReference type="Proteomes" id="UP000198304"/>
    </source>
</evidence>
<keyword evidence="2" id="KW-1185">Reference proteome</keyword>
<dbReference type="Proteomes" id="UP000198304">
    <property type="component" value="Unassembled WGS sequence"/>
</dbReference>
<dbReference type="AlphaFoldDB" id="A0A238ZQV9"/>
<accession>A0A238ZQV9</accession>
<evidence type="ECO:0000313" key="1">
    <source>
        <dbReference type="EMBL" id="SNR85755.1"/>
    </source>
</evidence>
<protein>
    <submittedName>
        <fullName evidence="1">Uncharacterized protein</fullName>
    </submittedName>
</protein>
<organism evidence="1 2">
    <name type="scientific">Anaerovirgula multivorans</name>
    <dbReference type="NCBI Taxonomy" id="312168"/>
    <lineage>
        <taxon>Bacteria</taxon>
        <taxon>Bacillati</taxon>
        <taxon>Bacillota</taxon>
        <taxon>Clostridia</taxon>
        <taxon>Peptostreptococcales</taxon>
        <taxon>Natronincolaceae</taxon>
        <taxon>Anaerovirgula</taxon>
    </lineage>
</organism>
<sequence>MTWYEKFIGSKEKLATILAKGHNICSDCQSDRKICNAEKNQNCAMQWLESDPKQDLYVSYQKPK</sequence>
<name>A0A238ZQV9_9FIRM</name>
<reference evidence="1 2" key="1">
    <citation type="submission" date="2017-06" db="EMBL/GenBank/DDBJ databases">
        <authorList>
            <person name="Kim H.J."/>
            <person name="Triplett B.A."/>
        </authorList>
    </citation>
    <scope>NUCLEOTIDE SEQUENCE [LARGE SCALE GENOMIC DNA]</scope>
    <source>
        <strain evidence="1 2">SCA</strain>
    </source>
</reference>
<gene>
    <name evidence="1" type="ORF">SAMN05446037_100148</name>
</gene>